<sequence length="85" mass="9519">MSYKTKKIFDANTPNANDVWKPICIVNSELHCNQNDSYMPWQIGNDGKFGSGGGHITEDESKAISDWLLSEGGEADENVLIWISW</sequence>
<reference evidence="1" key="1">
    <citation type="journal article" date="2015" name="Nature">
        <title>Complex archaea that bridge the gap between prokaryotes and eukaryotes.</title>
        <authorList>
            <person name="Spang A."/>
            <person name="Saw J.H."/>
            <person name="Jorgensen S.L."/>
            <person name="Zaremba-Niedzwiedzka K."/>
            <person name="Martijn J."/>
            <person name="Lind A.E."/>
            <person name="van Eijk R."/>
            <person name="Schleper C."/>
            <person name="Guy L."/>
            <person name="Ettema T.J."/>
        </authorList>
    </citation>
    <scope>NUCLEOTIDE SEQUENCE</scope>
</reference>
<accession>A0A0F9MRM1</accession>
<comment type="caution">
    <text evidence="1">The sequence shown here is derived from an EMBL/GenBank/DDBJ whole genome shotgun (WGS) entry which is preliminary data.</text>
</comment>
<proteinExistence type="predicted"/>
<dbReference type="AlphaFoldDB" id="A0A0F9MRM1"/>
<dbReference type="EMBL" id="LAZR01004472">
    <property type="protein sequence ID" value="KKN08304.1"/>
    <property type="molecule type" value="Genomic_DNA"/>
</dbReference>
<organism evidence="1">
    <name type="scientific">marine sediment metagenome</name>
    <dbReference type="NCBI Taxonomy" id="412755"/>
    <lineage>
        <taxon>unclassified sequences</taxon>
        <taxon>metagenomes</taxon>
        <taxon>ecological metagenomes</taxon>
    </lineage>
</organism>
<gene>
    <name evidence="1" type="ORF">LCGC14_1058160</name>
</gene>
<protein>
    <submittedName>
        <fullName evidence="1">Uncharacterized protein</fullName>
    </submittedName>
</protein>
<evidence type="ECO:0000313" key="1">
    <source>
        <dbReference type="EMBL" id="KKN08304.1"/>
    </source>
</evidence>
<name>A0A0F9MRM1_9ZZZZ</name>